<keyword evidence="1" id="KW-0812">Transmembrane</keyword>
<dbReference type="OrthoDB" id="510804at2"/>
<dbReference type="PATRIC" id="fig|111780.3.peg.4559"/>
<dbReference type="AlphaFoldDB" id="K9Y0F0"/>
<dbReference type="EMBL" id="CP003653">
    <property type="protein sequence ID" value="AFZ37871.1"/>
    <property type="molecule type" value="Genomic_DNA"/>
</dbReference>
<feature type="transmembrane region" description="Helical" evidence="1">
    <location>
        <begin position="153"/>
        <end position="171"/>
    </location>
</feature>
<keyword evidence="1" id="KW-1133">Transmembrane helix</keyword>
<dbReference type="KEGG" id="scs:Sta7437_4402"/>
<evidence type="ECO:0000313" key="2">
    <source>
        <dbReference type="EMBL" id="AFZ37871.1"/>
    </source>
</evidence>
<keyword evidence="3" id="KW-1185">Reference proteome</keyword>
<dbReference type="PANTHER" id="PTHR36761">
    <property type="entry name" value="ORF03 PROTEIN"/>
    <property type="match status" value="1"/>
</dbReference>
<dbReference type="SUPFAM" id="SSF48452">
    <property type="entry name" value="TPR-like"/>
    <property type="match status" value="1"/>
</dbReference>
<protein>
    <submittedName>
        <fullName evidence="2">Uncharacterized protein</fullName>
    </submittedName>
</protein>
<evidence type="ECO:0000256" key="1">
    <source>
        <dbReference type="SAM" id="Phobius"/>
    </source>
</evidence>
<dbReference type="RefSeq" id="WP_015195525.1">
    <property type="nucleotide sequence ID" value="NC_019748.1"/>
</dbReference>
<accession>K9Y0F0</accession>
<dbReference type="HOGENOM" id="CLU_107610_0_0_3"/>
<gene>
    <name evidence="2" type="ordered locus">Sta7437_4402</name>
</gene>
<dbReference type="PANTHER" id="PTHR36761:SF2">
    <property type="entry name" value="ORF03 PROTEIN"/>
    <property type="match status" value="1"/>
</dbReference>
<reference evidence="3" key="1">
    <citation type="journal article" date="2013" name="Proc. Natl. Acad. Sci. U.S.A.">
        <title>Improving the coverage of the cyanobacterial phylum using diversity-driven genome sequencing.</title>
        <authorList>
            <person name="Shih P.M."/>
            <person name="Wu D."/>
            <person name="Latifi A."/>
            <person name="Axen S.D."/>
            <person name="Fewer D.P."/>
            <person name="Talla E."/>
            <person name="Calteau A."/>
            <person name="Cai F."/>
            <person name="Tandeau de Marsac N."/>
            <person name="Rippka R."/>
            <person name="Herdman M."/>
            <person name="Sivonen K."/>
            <person name="Coursin T."/>
            <person name="Laurent T."/>
            <person name="Goodwin L."/>
            <person name="Nolan M."/>
            <person name="Davenport K.W."/>
            <person name="Han C.S."/>
            <person name="Rubin E.M."/>
            <person name="Eisen J.A."/>
            <person name="Woyke T."/>
            <person name="Gugger M."/>
            <person name="Kerfeld C.A."/>
        </authorList>
    </citation>
    <scope>NUCLEOTIDE SEQUENCE [LARGE SCALE GENOMIC DNA]</scope>
    <source>
        <strain evidence="3">ATCC 29371 / PCC 7437</strain>
    </source>
</reference>
<sequence length="172" mass="19820">MTAEQQEKFRLRYQAGKNALEKGEYNLSVQYLEEAKELVAKSTRLGGEAQIWLVMAYQAAGQLPDAIALCQDLCNHPHPEIRQQAKRVLYIIQAPQLKRPKEWMSEIPDLTATSNDQPQYVTAKNQRQNNHHQTKLSDEPVDLSQVNTKDNQFIWFALLIIILTLCGLFLWK</sequence>
<dbReference type="Gene3D" id="1.25.40.10">
    <property type="entry name" value="Tetratricopeptide repeat domain"/>
    <property type="match status" value="1"/>
</dbReference>
<dbReference type="InterPro" id="IPR011990">
    <property type="entry name" value="TPR-like_helical_dom_sf"/>
</dbReference>
<dbReference type="STRING" id="111780.Sta7437_4402"/>
<name>K9Y0F0_STAC7</name>
<evidence type="ECO:0000313" key="3">
    <source>
        <dbReference type="Proteomes" id="UP000010473"/>
    </source>
</evidence>
<dbReference type="Proteomes" id="UP000010473">
    <property type="component" value="Chromosome"/>
</dbReference>
<dbReference type="eggNOG" id="COG0457">
    <property type="taxonomic scope" value="Bacteria"/>
</dbReference>
<proteinExistence type="predicted"/>
<keyword evidence="1" id="KW-0472">Membrane</keyword>
<organism evidence="2 3">
    <name type="scientific">Stanieria cyanosphaera (strain ATCC 29371 / PCC 7437)</name>
    <dbReference type="NCBI Taxonomy" id="111780"/>
    <lineage>
        <taxon>Bacteria</taxon>
        <taxon>Bacillati</taxon>
        <taxon>Cyanobacteriota</taxon>
        <taxon>Cyanophyceae</taxon>
        <taxon>Pleurocapsales</taxon>
        <taxon>Dermocarpellaceae</taxon>
        <taxon>Stanieria</taxon>
    </lineage>
</organism>